<dbReference type="PROSITE" id="PS50109">
    <property type="entry name" value="HIS_KIN"/>
    <property type="match status" value="1"/>
</dbReference>
<keyword evidence="4" id="KW-0902">Two-component regulatory system</keyword>
<keyword evidence="3 5" id="KW-0597">Phosphoprotein</keyword>
<proteinExistence type="predicted"/>
<dbReference type="InterPro" id="IPR036890">
    <property type="entry name" value="HATPase_C_sf"/>
</dbReference>
<dbReference type="PANTHER" id="PTHR45339">
    <property type="entry name" value="HYBRID SIGNAL TRANSDUCTION HISTIDINE KINASE J"/>
    <property type="match status" value="1"/>
</dbReference>
<name>A0A1E5CEG8_9GAMM</name>
<dbReference type="PANTHER" id="PTHR45339:SF1">
    <property type="entry name" value="HYBRID SIGNAL TRANSDUCTION HISTIDINE KINASE J"/>
    <property type="match status" value="1"/>
</dbReference>
<organism evidence="9 10">
    <name type="scientific">Enterovibrio norvegicus FF-454</name>
    <dbReference type="NCBI Taxonomy" id="1185651"/>
    <lineage>
        <taxon>Bacteria</taxon>
        <taxon>Pseudomonadati</taxon>
        <taxon>Pseudomonadota</taxon>
        <taxon>Gammaproteobacteria</taxon>
        <taxon>Vibrionales</taxon>
        <taxon>Vibrionaceae</taxon>
        <taxon>Enterovibrio</taxon>
    </lineage>
</organism>
<comment type="caution">
    <text evidence="9">The sequence shown here is derived from an EMBL/GenBank/DDBJ whole genome shotgun (WGS) entry which is preliminary data.</text>
</comment>
<feature type="transmembrane region" description="Helical" evidence="6">
    <location>
        <begin position="196"/>
        <end position="217"/>
    </location>
</feature>
<dbReference type="SUPFAM" id="SSF55874">
    <property type="entry name" value="ATPase domain of HSP90 chaperone/DNA topoisomerase II/histidine kinase"/>
    <property type="match status" value="1"/>
</dbReference>
<evidence type="ECO:0000256" key="1">
    <source>
        <dbReference type="ARBA" id="ARBA00000085"/>
    </source>
</evidence>
<evidence type="ECO:0000256" key="2">
    <source>
        <dbReference type="ARBA" id="ARBA00012438"/>
    </source>
</evidence>
<accession>A0A1E5CEG8</accession>
<keyword evidence="9" id="KW-0808">Transferase</keyword>
<evidence type="ECO:0000259" key="7">
    <source>
        <dbReference type="PROSITE" id="PS50109"/>
    </source>
</evidence>
<comment type="catalytic activity">
    <reaction evidence="1">
        <text>ATP + protein L-histidine = ADP + protein N-phospho-L-histidine.</text>
        <dbReference type="EC" id="2.7.13.3"/>
    </reaction>
</comment>
<feature type="transmembrane region" description="Helical" evidence="6">
    <location>
        <begin position="47"/>
        <end position="67"/>
    </location>
</feature>
<feature type="domain" description="Response regulatory" evidence="8">
    <location>
        <begin position="848"/>
        <end position="961"/>
    </location>
</feature>
<dbReference type="Gene3D" id="3.30.565.10">
    <property type="entry name" value="Histidine kinase-like ATPase, C-terminal domain"/>
    <property type="match status" value="1"/>
</dbReference>
<dbReference type="InterPro" id="IPR011006">
    <property type="entry name" value="CheY-like_superfamily"/>
</dbReference>
<dbReference type="InterPro" id="IPR005467">
    <property type="entry name" value="His_kinase_dom"/>
</dbReference>
<dbReference type="InterPro" id="IPR004358">
    <property type="entry name" value="Sig_transdc_His_kin-like_C"/>
</dbReference>
<dbReference type="Gene3D" id="3.40.50.2300">
    <property type="match status" value="1"/>
</dbReference>
<feature type="transmembrane region" description="Helical" evidence="6">
    <location>
        <begin position="12"/>
        <end position="35"/>
    </location>
</feature>
<dbReference type="PROSITE" id="PS50110">
    <property type="entry name" value="RESPONSE_REGULATORY"/>
    <property type="match status" value="1"/>
</dbReference>
<feature type="transmembrane region" description="Helical" evidence="6">
    <location>
        <begin position="223"/>
        <end position="242"/>
    </location>
</feature>
<dbReference type="SMART" id="SM00387">
    <property type="entry name" value="HATPase_c"/>
    <property type="match status" value="1"/>
</dbReference>
<dbReference type="EMBL" id="AJWN02000013">
    <property type="protein sequence ID" value="OEE63903.1"/>
    <property type="molecule type" value="Genomic_DNA"/>
</dbReference>
<feature type="transmembrane region" description="Helical" evidence="6">
    <location>
        <begin position="114"/>
        <end position="135"/>
    </location>
</feature>
<dbReference type="GO" id="GO:0004673">
    <property type="term" value="F:protein histidine kinase activity"/>
    <property type="evidence" value="ECO:0007669"/>
    <property type="project" value="UniProtKB-EC"/>
</dbReference>
<evidence type="ECO:0000259" key="8">
    <source>
        <dbReference type="PROSITE" id="PS50110"/>
    </source>
</evidence>
<feature type="domain" description="Histidine kinase" evidence="7">
    <location>
        <begin position="468"/>
        <end position="693"/>
    </location>
</feature>
<evidence type="ECO:0000256" key="4">
    <source>
        <dbReference type="ARBA" id="ARBA00023012"/>
    </source>
</evidence>
<dbReference type="SMART" id="SM00448">
    <property type="entry name" value="REC"/>
    <property type="match status" value="1"/>
</dbReference>
<feature type="transmembrane region" description="Helical" evidence="6">
    <location>
        <begin position="79"/>
        <end position="102"/>
    </location>
</feature>
<dbReference type="CDD" id="cd17546">
    <property type="entry name" value="REC_hyHK_CKI1_RcsC-like"/>
    <property type="match status" value="1"/>
</dbReference>
<dbReference type="Pfam" id="PF00072">
    <property type="entry name" value="Response_reg"/>
    <property type="match status" value="1"/>
</dbReference>
<feature type="modified residue" description="4-aspartylphosphate" evidence="5">
    <location>
        <position position="897"/>
    </location>
</feature>
<keyword evidence="6" id="KW-0472">Membrane</keyword>
<feature type="transmembrane region" description="Helical" evidence="6">
    <location>
        <begin position="155"/>
        <end position="175"/>
    </location>
</feature>
<keyword evidence="6" id="KW-1133">Transmembrane helix</keyword>
<sequence length="975" mass="109252">MPNLINIMSNNFIAIFLVAIAVVVMLWAVHFARALTKNRSGVSRPIYLPYTLYTVFISLWILSNAYFQSDLLVALGSGTATIMALLANLFSGLAFAFAFLFSCRLVSERNAFQLSTWQWILFGIACAITLATNAIPGMNVRTVDVSGIGNFVIHFGPASGAFFGILLLLVVLTLVNFIRSSRSTIRLKQVKATYMVLGMVGFILSTFLAHFLIPILLNDFSKAWLPPALSIIEAVLVGYALLHNRFYSSRYMVLISFSFIANAALYITPIVVISVQDASKTSLLFALWTLVTGIFWNKSHAMIRRGANRLLYREKGNPVESICNLIGEFRYSTDEAVVKLNHVLNAKSGRIQKVANNAETNVYLSCFEGDRSVLVKEELEYQLKHDRPEDPECLRSVAREMISAGTSLVLPITNDKSEVTHLYMVSKENESDLFSSEEIMGLQRLFDEANRFIVTEDKIRKSQVLAGSIAHEIRNPLTKIKYHFERIDADMFGVENASLSPFASQDMKKIYQELAEGKKAVQLGTRFIDAILDELRGDGISTELFEHYSAVELTTQALRDFSFYSDNHKNRININTHDDFLFRGSDTLYSFVLFNLLKNAIHYFDAFPNSRVNIHFRKSTDYNEIHLIDTGPGISTEHQAHIFDELYTKGKDQGNGLGLSYCKRVMQSFGGDITCRSLAGKFTEFVLSFPSIDQQVHDDKSMAILTDYMMGKSCLVIGNMQSQAWLTAALEILGADVILAQNIKLGFSNLCQQPVDFIMMERMLLEQEVDLVKALRAGDFGYQAQVTPILIYHTPENEDSEPPTGIYASNLVQGHLDGINQRPAFHRSLAALIDEGSLVKLGSLIGKRVLVVDDMQVNRLLVQAYLTTEGITVVQATSGEEAIQKITNEPFDLIVMDIHMPGMGGIEATREIRRLRHDIPIVALSGEYSEEAIIEIQETMHDHLVKPITKQQLIKMLTTWLVQDTSSNKRAKTLN</sequence>
<dbReference type="RefSeq" id="WP_016962251.1">
    <property type="nucleotide sequence ID" value="NZ_AJWN02000013.1"/>
</dbReference>
<evidence type="ECO:0000313" key="10">
    <source>
        <dbReference type="Proteomes" id="UP000095039"/>
    </source>
</evidence>
<dbReference type="SUPFAM" id="SSF52172">
    <property type="entry name" value="CheY-like"/>
    <property type="match status" value="1"/>
</dbReference>
<dbReference type="InterPro" id="IPR003594">
    <property type="entry name" value="HATPase_dom"/>
</dbReference>
<dbReference type="Pfam" id="PF02518">
    <property type="entry name" value="HATPase_c"/>
    <property type="match status" value="1"/>
</dbReference>
<dbReference type="PRINTS" id="PR00344">
    <property type="entry name" value="BCTRLSENSOR"/>
</dbReference>
<evidence type="ECO:0000256" key="6">
    <source>
        <dbReference type="SAM" id="Phobius"/>
    </source>
</evidence>
<gene>
    <name evidence="9" type="ORF">A1OK_18240</name>
</gene>
<dbReference type="GO" id="GO:0000160">
    <property type="term" value="P:phosphorelay signal transduction system"/>
    <property type="evidence" value="ECO:0007669"/>
    <property type="project" value="UniProtKB-KW"/>
</dbReference>
<dbReference type="EC" id="2.7.13.3" evidence="2"/>
<feature type="transmembrane region" description="Helical" evidence="6">
    <location>
        <begin position="254"/>
        <end position="275"/>
    </location>
</feature>
<evidence type="ECO:0000256" key="3">
    <source>
        <dbReference type="ARBA" id="ARBA00022553"/>
    </source>
</evidence>
<dbReference type="Proteomes" id="UP000095039">
    <property type="component" value="Unassembled WGS sequence"/>
</dbReference>
<keyword evidence="6" id="KW-0812">Transmembrane</keyword>
<protein>
    <recommendedName>
        <fullName evidence="2">histidine kinase</fullName>
        <ecNumber evidence="2">2.7.13.3</ecNumber>
    </recommendedName>
</protein>
<reference evidence="9 10" key="1">
    <citation type="journal article" date="2012" name="Science">
        <title>Ecological populations of bacteria act as socially cohesive units of antibiotic production and resistance.</title>
        <authorList>
            <person name="Cordero O.X."/>
            <person name="Wildschutte H."/>
            <person name="Kirkup B."/>
            <person name="Proehl S."/>
            <person name="Ngo L."/>
            <person name="Hussain F."/>
            <person name="Le Roux F."/>
            <person name="Mincer T."/>
            <person name="Polz M.F."/>
        </authorList>
    </citation>
    <scope>NUCLEOTIDE SEQUENCE [LARGE SCALE GENOMIC DNA]</scope>
    <source>
        <strain evidence="9 10">FF-454</strain>
    </source>
</reference>
<dbReference type="InterPro" id="IPR001789">
    <property type="entry name" value="Sig_transdc_resp-reg_receiver"/>
</dbReference>
<keyword evidence="10" id="KW-1185">Reference proteome</keyword>
<evidence type="ECO:0000313" key="9">
    <source>
        <dbReference type="EMBL" id="OEE63903.1"/>
    </source>
</evidence>
<dbReference type="CDD" id="cd00075">
    <property type="entry name" value="HATPase"/>
    <property type="match status" value="1"/>
</dbReference>
<dbReference type="AlphaFoldDB" id="A0A1E5CEG8"/>
<evidence type="ECO:0000256" key="5">
    <source>
        <dbReference type="PROSITE-ProRule" id="PRU00169"/>
    </source>
</evidence>
<keyword evidence="9" id="KW-0418">Kinase</keyword>